<feature type="compositionally biased region" description="Basic and acidic residues" evidence="1">
    <location>
        <begin position="442"/>
        <end position="451"/>
    </location>
</feature>
<dbReference type="KEGG" id="sre:PTSG_00482"/>
<evidence type="ECO:0000256" key="2">
    <source>
        <dbReference type="SAM" id="Phobius"/>
    </source>
</evidence>
<keyword evidence="2" id="KW-0812">Transmembrane</keyword>
<feature type="region of interest" description="Disordered" evidence="1">
    <location>
        <begin position="350"/>
        <end position="451"/>
    </location>
</feature>
<dbReference type="Gene3D" id="2.60.120.10">
    <property type="entry name" value="Jelly Rolls"/>
    <property type="match status" value="1"/>
</dbReference>
<gene>
    <name evidence="3" type="ORF">PTSG_00482</name>
</gene>
<dbReference type="eggNOG" id="ENOG502S2FF">
    <property type="taxonomic scope" value="Eukaryota"/>
</dbReference>
<dbReference type="RefSeq" id="XP_004999028.1">
    <property type="nucleotide sequence ID" value="XM_004998971.1"/>
</dbReference>
<evidence type="ECO:0000313" key="4">
    <source>
        <dbReference type="Proteomes" id="UP000007799"/>
    </source>
</evidence>
<dbReference type="OrthoDB" id="507693at2759"/>
<dbReference type="InterPro" id="IPR014710">
    <property type="entry name" value="RmlC-like_jellyroll"/>
</dbReference>
<evidence type="ECO:0000256" key="1">
    <source>
        <dbReference type="SAM" id="MobiDB-lite"/>
    </source>
</evidence>
<dbReference type="GeneID" id="16067547"/>
<feature type="transmembrane region" description="Helical" evidence="2">
    <location>
        <begin position="33"/>
        <end position="51"/>
    </location>
</feature>
<keyword evidence="2" id="KW-1133">Transmembrane helix</keyword>
<feature type="transmembrane region" description="Helical" evidence="2">
    <location>
        <begin position="63"/>
        <end position="87"/>
    </location>
</feature>
<proteinExistence type="predicted"/>
<keyword evidence="2" id="KW-0472">Membrane</keyword>
<feature type="compositionally biased region" description="Low complexity" evidence="1">
    <location>
        <begin position="412"/>
        <end position="424"/>
    </location>
</feature>
<feature type="compositionally biased region" description="Low complexity" evidence="1">
    <location>
        <begin position="389"/>
        <end position="405"/>
    </location>
</feature>
<accession>F2TWL3</accession>
<feature type="compositionally biased region" description="Basic residues" evidence="1">
    <location>
        <begin position="350"/>
        <end position="360"/>
    </location>
</feature>
<sequence length="451" mass="50187">MVILASAQGIWFIFSNFFFFMAAVFGDILLIRICLIGGFLFLMINACVGLPDYHDFWKNSTPIIFIDIIVWCVITGAFHVYAVYLLIRDEAPVSLKDEEEEAVWRLFYRRSGMGRLEFREVIKRGYWRSYAAGETIVDETNALSHLHLIVEGVVEFTSVFHGIKSPPRKLYSGDLFNLAVTNLFGVKVGFNSDSFVAVAKSDCLVLCWSFDQVNVMANRIAPSVSSYWRNMILYTVASEFNRTHEGVAQLGCLDARGTPEAPYWYHGARTRDFEPLEEDEEPETTSCGGIMRWIIKSIDPFPPPGMRHNSLPASGILAKNRVEAVVKSLDQAHKDVHALGRGAAASIVRHQNHLQRHSRRPTPLQPLAEESESLGERPNSTMSTRFSSDDNNNNSSNNSNNNTDSTNHRANSDSNTNGTSNMNGNGLGRAGARKGSITATRVDVHSSDASP</sequence>
<dbReference type="OMA" id="LMINACV"/>
<feature type="transmembrane region" description="Helical" evidence="2">
    <location>
        <begin position="6"/>
        <end position="26"/>
    </location>
</feature>
<dbReference type="AlphaFoldDB" id="F2TWL3"/>
<dbReference type="InterPro" id="IPR018490">
    <property type="entry name" value="cNMP-bd_dom_sf"/>
</dbReference>
<evidence type="ECO:0008006" key="5">
    <source>
        <dbReference type="Google" id="ProtNLM"/>
    </source>
</evidence>
<dbReference type="Proteomes" id="UP000007799">
    <property type="component" value="Unassembled WGS sequence"/>
</dbReference>
<evidence type="ECO:0000313" key="3">
    <source>
        <dbReference type="EMBL" id="EGD72459.1"/>
    </source>
</evidence>
<reference evidence="3" key="1">
    <citation type="submission" date="2009-08" db="EMBL/GenBank/DDBJ databases">
        <title>Annotation of Salpingoeca rosetta.</title>
        <authorList>
            <consortium name="The Broad Institute Genome Sequencing Platform"/>
            <person name="Russ C."/>
            <person name="Cuomo C."/>
            <person name="Burger G."/>
            <person name="Gray M.W."/>
            <person name="Holland P.W.H."/>
            <person name="King N."/>
            <person name="Lang F.B.F."/>
            <person name="Roger A.J."/>
            <person name="Ruiz-Trillo I."/>
            <person name="Young S.K."/>
            <person name="Zeng Q."/>
            <person name="Gargeya S."/>
            <person name="Alvarado L."/>
            <person name="Berlin A."/>
            <person name="Chapman S.B."/>
            <person name="Chen Z."/>
            <person name="Freedman E."/>
            <person name="Gellesch M."/>
            <person name="Goldberg J."/>
            <person name="Griggs A."/>
            <person name="Gujja S."/>
            <person name="Heilman E."/>
            <person name="Heiman D."/>
            <person name="Howarth C."/>
            <person name="Mehta T."/>
            <person name="Neiman D."/>
            <person name="Pearson M."/>
            <person name="Roberts A."/>
            <person name="Saif S."/>
            <person name="Shea T."/>
            <person name="Shenoy N."/>
            <person name="Sisk P."/>
            <person name="Stolte C."/>
            <person name="Sykes S."/>
            <person name="White J."/>
            <person name="Yandava C."/>
            <person name="Haas B."/>
            <person name="Nusbaum C."/>
            <person name="Birren B."/>
        </authorList>
    </citation>
    <scope>NUCLEOTIDE SEQUENCE [LARGE SCALE GENOMIC DNA]</scope>
    <source>
        <strain evidence="3">ATCC 50818</strain>
    </source>
</reference>
<name>F2TWL3_SALR5</name>
<dbReference type="SUPFAM" id="SSF51206">
    <property type="entry name" value="cAMP-binding domain-like"/>
    <property type="match status" value="1"/>
</dbReference>
<organism evidence="4">
    <name type="scientific">Salpingoeca rosetta (strain ATCC 50818 / BSB-021)</name>
    <dbReference type="NCBI Taxonomy" id="946362"/>
    <lineage>
        <taxon>Eukaryota</taxon>
        <taxon>Choanoflagellata</taxon>
        <taxon>Craspedida</taxon>
        <taxon>Salpingoecidae</taxon>
        <taxon>Salpingoeca</taxon>
    </lineage>
</organism>
<dbReference type="EMBL" id="GL832955">
    <property type="protein sequence ID" value="EGD72459.1"/>
    <property type="molecule type" value="Genomic_DNA"/>
</dbReference>
<protein>
    <recommendedName>
        <fullName evidence="5">Cyclic nucleotide-binding domain-containing protein</fullName>
    </recommendedName>
</protein>
<keyword evidence="4" id="KW-1185">Reference proteome</keyword>
<dbReference type="InParanoid" id="F2TWL3"/>